<dbReference type="GO" id="GO:0003676">
    <property type="term" value="F:nucleic acid binding"/>
    <property type="evidence" value="ECO:0007669"/>
    <property type="project" value="InterPro"/>
</dbReference>
<accession>A0A2P6VLW2</accession>
<feature type="compositionally biased region" description="Basic and acidic residues" evidence="1">
    <location>
        <begin position="179"/>
        <end position="190"/>
    </location>
</feature>
<dbReference type="Pfam" id="PF14223">
    <property type="entry name" value="Retrotran_gag_2"/>
    <property type="match status" value="1"/>
</dbReference>
<protein>
    <submittedName>
        <fullName evidence="2">Retrovirus-related Pol poly from transposon TNT 1-94</fullName>
    </submittedName>
</protein>
<feature type="compositionally biased region" description="Basic residues" evidence="1">
    <location>
        <begin position="284"/>
        <end position="296"/>
    </location>
</feature>
<sequence>MFHSLVASALTVEPLGNNNYFMWSARMEWLLISKNQWAAVISDDAPELECRQARATIGLYVTGPHMATVKRSKTAKEAWTTLESLFKSKGTALTIRLRRELSTFKMAPSESLIKYFCRAKALHDQLQEANPAFKEEDLFWQTIQGLPSIYDTIITIIENDPALELTLDYILPKLVPVDQRHRGDRPDRTTEPALMAKPSFPNHRFSSGNQGPPMRRTDGRRPSFPSNDRRPSFPSSQERRPSFTSSNERRPSFPSTDRRQEEQDRGDGSCLYCHKPGHWTSECRKKKQDKKARRNNRGAPTPPRHNQFSAIAFTASYYPEAGQAPSLLLAQTDAARRQREIHGGLTMQDRGVDLVHVHELALGVIGQGPAGNPANLPPVLVAALAPLTAAVAALTAAVAPLAPALAALQAGQAVLQAGQAALQAGQAALQVQIFNVGRRAQNAATQNVQPQHSAVLAALAKEQLPPAGAVNAAAVGAMPPPGVFPATWAALGALNHAQLNALSNFYGVNFGAANANAGALAPRRDAFRAFIVA</sequence>
<dbReference type="AlphaFoldDB" id="A0A2P6VLW2"/>
<feature type="compositionally biased region" description="Basic and acidic residues" evidence="1">
    <location>
        <begin position="215"/>
        <end position="267"/>
    </location>
</feature>
<dbReference type="STRING" id="554055.A0A2P6VLW2"/>
<evidence type="ECO:0000313" key="2">
    <source>
        <dbReference type="EMBL" id="PSC75096.1"/>
    </source>
</evidence>
<evidence type="ECO:0000256" key="1">
    <source>
        <dbReference type="SAM" id="MobiDB-lite"/>
    </source>
</evidence>
<reference evidence="2 3" key="1">
    <citation type="journal article" date="2018" name="Plant J.">
        <title>Genome sequences of Chlorella sorokiniana UTEX 1602 and Micractinium conductrix SAG 241.80: implications to maltose excretion by a green alga.</title>
        <authorList>
            <person name="Arriola M.B."/>
            <person name="Velmurugan N."/>
            <person name="Zhang Y."/>
            <person name="Plunkett M.H."/>
            <person name="Hondzo H."/>
            <person name="Barney B.M."/>
        </authorList>
    </citation>
    <scope>NUCLEOTIDE SEQUENCE [LARGE SCALE GENOMIC DNA]</scope>
    <source>
        <strain evidence="2 3">SAG 241.80</strain>
    </source>
</reference>
<dbReference type="PANTHER" id="PTHR47481">
    <property type="match status" value="1"/>
</dbReference>
<evidence type="ECO:0000313" key="3">
    <source>
        <dbReference type="Proteomes" id="UP000239649"/>
    </source>
</evidence>
<dbReference type="OrthoDB" id="513620at2759"/>
<feature type="region of interest" description="Disordered" evidence="1">
    <location>
        <begin position="281"/>
        <end position="306"/>
    </location>
</feature>
<dbReference type="SUPFAM" id="SSF57756">
    <property type="entry name" value="Retrovirus zinc finger-like domains"/>
    <property type="match status" value="1"/>
</dbReference>
<dbReference type="Proteomes" id="UP000239649">
    <property type="component" value="Unassembled WGS sequence"/>
</dbReference>
<keyword evidence="3" id="KW-1185">Reference proteome</keyword>
<proteinExistence type="predicted"/>
<organism evidence="2 3">
    <name type="scientific">Micractinium conductrix</name>
    <dbReference type="NCBI Taxonomy" id="554055"/>
    <lineage>
        <taxon>Eukaryota</taxon>
        <taxon>Viridiplantae</taxon>
        <taxon>Chlorophyta</taxon>
        <taxon>core chlorophytes</taxon>
        <taxon>Trebouxiophyceae</taxon>
        <taxon>Chlorellales</taxon>
        <taxon>Chlorellaceae</taxon>
        <taxon>Chlorella clade</taxon>
        <taxon>Micractinium</taxon>
    </lineage>
</organism>
<feature type="region of interest" description="Disordered" evidence="1">
    <location>
        <begin position="179"/>
        <end position="269"/>
    </location>
</feature>
<dbReference type="PANTHER" id="PTHR47481:SF31">
    <property type="entry name" value="OS01G0873500 PROTEIN"/>
    <property type="match status" value="1"/>
</dbReference>
<dbReference type="InterPro" id="IPR036875">
    <property type="entry name" value="Znf_CCHC_sf"/>
</dbReference>
<comment type="caution">
    <text evidence="2">The sequence shown here is derived from an EMBL/GenBank/DDBJ whole genome shotgun (WGS) entry which is preliminary data.</text>
</comment>
<dbReference type="EMBL" id="LHPF02000003">
    <property type="protein sequence ID" value="PSC75096.1"/>
    <property type="molecule type" value="Genomic_DNA"/>
</dbReference>
<dbReference type="Gene3D" id="4.10.60.10">
    <property type="entry name" value="Zinc finger, CCHC-type"/>
    <property type="match status" value="1"/>
</dbReference>
<name>A0A2P6VLW2_9CHLO</name>
<dbReference type="GO" id="GO:0008270">
    <property type="term" value="F:zinc ion binding"/>
    <property type="evidence" value="ECO:0007669"/>
    <property type="project" value="InterPro"/>
</dbReference>
<gene>
    <name evidence="2" type="ORF">C2E20_1832</name>
</gene>